<dbReference type="Pfam" id="PF09335">
    <property type="entry name" value="VTT_dom"/>
    <property type="match status" value="1"/>
</dbReference>
<feature type="transmembrane region" description="Helical" evidence="6">
    <location>
        <begin position="156"/>
        <end position="183"/>
    </location>
</feature>
<reference evidence="8 9" key="2">
    <citation type="journal article" date="2014" name="Genome Announc.">
        <title>Complete Genome Sequence of Methanoregula formicica SMSPT, a Mesophilic Hydrogenotrophic Methanogen Isolated from a Methanogenic Upflow Anaerobic Sludge Blanket Reactor.</title>
        <authorList>
            <person name="Yamamoto K."/>
            <person name="Tamaki H."/>
            <person name="Cadillo-Quiroz H."/>
            <person name="Imachi H."/>
            <person name="Kyrpides N."/>
            <person name="Woyke T."/>
            <person name="Goodwin L."/>
            <person name="Zinder S.H."/>
            <person name="Kamagata Y."/>
            <person name="Liu W.T."/>
        </authorList>
    </citation>
    <scope>NUCLEOTIDE SEQUENCE [LARGE SCALE GENOMIC DNA]</scope>
    <source>
        <strain evidence="9">DSM 22288 / NBRC 105244 / SMSP</strain>
    </source>
</reference>
<comment type="subcellular location">
    <subcellularLocation>
        <location evidence="1">Cell membrane</location>
        <topology evidence="1">Multi-pass membrane protein</topology>
    </subcellularLocation>
</comment>
<keyword evidence="4 6" id="KW-1133">Transmembrane helix</keyword>
<feature type="transmembrane region" description="Helical" evidence="6">
    <location>
        <begin position="189"/>
        <end position="210"/>
    </location>
</feature>
<evidence type="ECO:0000313" key="9">
    <source>
        <dbReference type="Proteomes" id="UP000010824"/>
    </source>
</evidence>
<feature type="domain" description="VTT" evidence="7">
    <location>
        <begin position="51"/>
        <end position="174"/>
    </location>
</feature>
<proteinExistence type="predicted"/>
<dbReference type="InParanoid" id="L0H9A4"/>
<gene>
    <name evidence="8" type="ordered locus">Metfor_0236</name>
</gene>
<dbReference type="GO" id="GO:0005886">
    <property type="term" value="C:plasma membrane"/>
    <property type="evidence" value="ECO:0007669"/>
    <property type="project" value="UniProtKB-SubCell"/>
</dbReference>
<reference evidence="9" key="1">
    <citation type="submission" date="2011-12" db="EMBL/GenBank/DDBJ databases">
        <title>Complete sequence of Methanoregula formicicum SMSP.</title>
        <authorList>
            <person name="Lucas S."/>
            <person name="Han J."/>
            <person name="Lapidus A."/>
            <person name="Cheng J.-F."/>
            <person name="Goodwin L."/>
            <person name="Pitluck S."/>
            <person name="Peters L."/>
            <person name="Ovchinnikova G."/>
            <person name="Teshima H."/>
            <person name="Detter J.C."/>
            <person name="Han C."/>
            <person name="Tapia R."/>
            <person name="Land M."/>
            <person name="Hauser L."/>
            <person name="Kyrpides N."/>
            <person name="Ivanova N."/>
            <person name="Pagani I."/>
            <person name="Imachi H."/>
            <person name="Tamaki H."/>
            <person name="Sekiguchi Y."/>
            <person name="Kamagata Y."/>
            <person name="Cadillo-Quiroz H."/>
            <person name="Zinder S."/>
            <person name="Liu W.-T."/>
            <person name="Woyke T."/>
        </authorList>
    </citation>
    <scope>NUCLEOTIDE SEQUENCE [LARGE SCALE GENOMIC DNA]</scope>
    <source>
        <strain evidence="9">DSM 22288 / NBRC 105244 / SMSP</strain>
    </source>
</reference>
<dbReference type="AlphaFoldDB" id="L0H9A4"/>
<evidence type="ECO:0000256" key="5">
    <source>
        <dbReference type="ARBA" id="ARBA00023136"/>
    </source>
</evidence>
<evidence type="ECO:0000259" key="7">
    <source>
        <dbReference type="Pfam" id="PF09335"/>
    </source>
</evidence>
<dbReference type="STRING" id="593750.Metfor_0236"/>
<organism evidence="8 9">
    <name type="scientific">Methanoregula formicica (strain DSM 22288 / NBRC 105244 / SMSP)</name>
    <dbReference type="NCBI Taxonomy" id="593750"/>
    <lineage>
        <taxon>Archaea</taxon>
        <taxon>Methanobacteriati</taxon>
        <taxon>Methanobacteriota</taxon>
        <taxon>Stenosarchaea group</taxon>
        <taxon>Methanomicrobia</taxon>
        <taxon>Methanomicrobiales</taxon>
        <taxon>Methanoregulaceae</taxon>
        <taxon>Methanoregula</taxon>
    </lineage>
</organism>
<dbReference type="InterPro" id="IPR032818">
    <property type="entry name" value="DedA-like"/>
</dbReference>
<evidence type="ECO:0000256" key="2">
    <source>
        <dbReference type="ARBA" id="ARBA00022475"/>
    </source>
</evidence>
<keyword evidence="5 6" id="KW-0472">Membrane</keyword>
<feature type="transmembrane region" description="Helical" evidence="6">
    <location>
        <begin position="123"/>
        <end position="144"/>
    </location>
</feature>
<keyword evidence="3 6" id="KW-0812">Transmembrane</keyword>
<evidence type="ECO:0000313" key="8">
    <source>
        <dbReference type="EMBL" id="AGB01317.1"/>
    </source>
</evidence>
<keyword evidence="9" id="KW-1185">Reference proteome</keyword>
<feature type="transmembrane region" description="Helical" evidence="6">
    <location>
        <begin position="27"/>
        <end position="47"/>
    </location>
</feature>
<name>L0H9A4_METFS</name>
<evidence type="ECO:0000256" key="6">
    <source>
        <dbReference type="SAM" id="Phobius"/>
    </source>
</evidence>
<evidence type="ECO:0000256" key="1">
    <source>
        <dbReference type="ARBA" id="ARBA00004651"/>
    </source>
</evidence>
<dbReference type="PANTHER" id="PTHR30353">
    <property type="entry name" value="INNER MEMBRANE PROTEIN DEDA-RELATED"/>
    <property type="match status" value="1"/>
</dbReference>
<dbReference type="KEGG" id="mfo:Metfor_0236"/>
<dbReference type="eggNOG" id="arCOG03117">
    <property type="taxonomic scope" value="Archaea"/>
</dbReference>
<dbReference type="EMBL" id="CP003167">
    <property type="protein sequence ID" value="AGB01317.1"/>
    <property type="molecule type" value="Genomic_DNA"/>
</dbReference>
<sequence length="226" mass="25165">MEMDLPFVFLDLVLHIDKYLPGIIESYGFWTFPILFAIIFCETGLVVTPYLPGDSLLFVAGTLAGAGYLNIEVLIVVLLAAAILGDTVNYWIGHTTGMKVLDMKCSFVRAEHLDKTREYFARYGGITIVIARFVPFIRTFAPFLAGVGKMSYRWFLTYNIVGAVLWVLAFTLVGFFFGGLPIIKENFSLIVYLIIGVSMLAVGSIIFQMLRKSSCNERVTGPEGKN</sequence>
<dbReference type="HOGENOM" id="CLU_044208_6_1_2"/>
<dbReference type="PANTHER" id="PTHR30353:SF0">
    <property type="entry name" value="TRANSMEMBRANE PROTEIN"/>
    <property type="match status" value="1"/>
</dbReference>
<evidence type="ECO:0000256" key="4">
    <source>
        <dbReference type="ARBA" id="ARBA00022989"/>
    </source>
</evidence>
<dbReference type="InterPro" id="IPR032816">
    <property type="entry name" value="VTT_dom"/>
</dbReference>
<keyword evidence="2" id="KW-1003">Cell membrane</keyword>
<protein>
    <submittedName>
        <fullName evidence="8">Putative membrane-associated protein</fullName>
    </submittedName>
</protein>
<accession>L0H9A4</accession>
<feature type="transmembrane region" description="Helical" evidence="6">
    <location>
        <begin position="56"/>
        <end position="84"/>
    </location>
</feature>
<evidence type="ECO:0000256" key="3">
    <source>
        <dbReference type="ARBA" id="ARBA00022692"/>
    </source>
</evidence>
<dbReference type="Proteomes" id="UP000010824">
    <property type="component" value="Chromosome"/>
</dbReference>